<sequence>MNARQNPLNKFESFMQRMIERPFARLFPSRLEPVELQRHLERAMEDNTLLQGEGRRLAPNIYDIYLSIKDHQQFTASQAMLIRDWQNHLVEFARHRRYTLRTMPVIRLHASSELAVSDVRIEAEIADGQAGGAMATQALSAEQLAQIRAALPQGQQLPGITSSPAQPAQPAPPAHGQGSNPNFPNYPPPTPAPQVPQQAMPPAWLTIRLPQAGQQIYRIEKPVVNIGRQLSNDIIVEDKRVSRYHAQIKFQDGHFAIFDLGSTNGITINHTPHMRQHVLRPGDTFTIGSYDFQFERR</sequence>
<proteinExistence type="predicted"/>
<dbReference type="InterPro" id="IPR008984">
    <property type="entry name" value="SMAD_FHA_dom_sf"/>
</dbReference>
<dbReference type="SMART" id="SM00240">
    <property type="entry name" value="FHA"/>
    <property type="match status" value="1"/>
</dbReference>
<name>A0A8J3HW68_9CHLR</name>
<dbReference type="PANTHER" id="PTHR23308">
    <property type="entry name" value="NUCLEAR INHIBITOR OF PROTEIN PHOSPHATASE-1"/>
    <property type="match status" value="1"/>
</dbReference>
<dbReference type="AlphaFoldDB" id="A0A8J3HW68"/>
<comment type="caution">
    <text evidence="3">The sequence shown here is derived from an EMBL/GenBank/DDBJ whole genome shotgun (WGS) entry which is preliminary data.</text>
</comment>
<reference evidence="3" key="1">
    <citation type="submission" date="2020-10" db="EMBL/GenBank/DDBJ databases">
        <title>Taxonomic study of unclassified bacteria belonging to the class Ktedonobacteria.</title>
        <authorList>
            <person name="Yabe S."/>
            <person name="Wang C.M."/>
            <person name="Zheng Y."/>
            <person name="Sakai Y."/>
            <person name="Cavaletti L."/>
            <person name="Monciardini P."/>
            <person name="Donadio S."/>
        </authorList>
    </citation>
    <scope>NUCLEOTIDE SEQUENCE</scope>
    <source>
        <strain evidence="3">SOSP1-1</strain>
    </source>
</reference>
<evidence type="ECO:0000259" key="2">
    <source>
        <dbReference type="PROSITE" id="PS50006"/>
    </source>
</evidence>
<dbReference type="InterPro" id="IPR000253">
    <property type="entry name" value="FHA_dom"/>
</dbReference>
<accession>A0A8J3HW68</accession>
<feature type="compositionally biased region" description="Pro residues" evidence="1">
    <location>
        <begin position="184"/>
        <end position="194"/>
    </location>
</feature>
<dbReference type="Gene3D" id="2.60.200.20">
    <property type="match status" value="1"/>
</dbReference>
<dbReference type="InterPro" id="IPR050923">
    <property type="entry name" value="Cell_Proc_Reg/RNA_Proc"/>
</dbReference>
<dbReference type="SUPFAM" id="SSF49879">
    <property type="entry name" value="SMAD/FHA domain"/>
    <property type="match status" value="1"/>
</dbReference>
<organism evidence="3 4">
    <name type="scientific">Ktedonospora formicarum</name>
    <dbReference type="NCBI Taxonomy" id="2778364"/>
    <lineage>
        <taxon>Bacteria</taxon>
        <taxon>Bacillati</taxon>
        <taxon>Chloroflexota</taxon>
        <taxon>Ktedonobacteria</taxon>
        <taxon>Ktedonobacterales</taxon>
        <taxon>Ktedonobacteraceae</taxon>
        <taxon>Ktedonospora</taxon>
    </lineage>
</organism>
<dbReference type="CDD" id="cd00060">
    <property type="entry name" value="FHA"/>
    <property type="match status" value="1"/>
</dbReference>
<dbReference type="PROSITE" id="PS50006">
    <property type="entry name" value="FHA_DOMAIN"/>
    <property type="match status" value="1"/>
</dbReference>
<evidence type="ECO:0000313" key="4">
    <source>
        <dbReference type="Proteomes" id="UP000612362"/>
    </source>
</evidence>
<feature type="domain" description="FHA" evidence="2">
    <location>
        <begin position="224"/>
        <end position="273"/>
    </location>
</feature>
<dbReference type="InterPro" id="IPR042287">
    <property type="entry name" value="FhaA_N_sf"/>
</dbReference>
<dbReference type="Pfam" id="PF12401">
    <property type="entry name" value="FhaA_N"/>
    <property type="match status" value="1"/>
</dbReference>
<keyword evidence="4" id="KW-1185">Reference proteome</keyword>
<evidence type="ECO:0000313" key="3">
    <source>
        <dbReference type="EMBL" id="GHO45212.1"/>
    </source>
</evidence>
<dbReference type="Pfam" id="PF00498">
    <property type="entry name" value="FHA"/>
    <property type="match status" value="1"/>
</dbReference>
<feature type="region of interest" description="Disordered" evidence="1">
    <location>
        <begin position="155"/>
        <end position="198"/>
    </location>
</feature>
<evidence type="ECO:0000256" key="1">
    <source>
        <dbReference type="SAM" id="MobiDB-lite"/>
    </source>
</evidence>
<dbReference type="Gene3D" id="3.30.2320.60">
    <property type="entry name" value="FhaA, phosphopeptide-binding domain (DUF3662)"/>
    <property type="match status" value="1"/>
</dbReference>
<gene>
    <name evidence="3" type="ORF">KSX_33750</name>
</gene>
<protein>
    <recommendedName>
        <fullName evidence="2">FHA domain-containing protein</fullName>
    </recommendedName>
</protein>
<dbReference type="InterPro" id="IPR022128">
    <property type="entry name" value="FhaA_N"/>
</dbReference>
<dbReference type="RefSeq" id="WP_220194560.1">
    <property type="nucleotide sequence ID" value="NZ_BNJF01000001.1"/>
</dbReference>
<dbReference type="Proteomes" id="UP000612362">
    <property type="component" value="Unassembled WGS sequence"/>
</dbReference>
<dbReference type="EMBL" id="BNJF01000001">
    <property type="protein sequence ID" value="GHO45212.1"/>
    <property type="molecule type" value="Genomic_DNA"/>
</dbReference>